<dbReference type="PANTHER" id="PTHR44757:SF2">
    <property type="entry name" value="BIOFILM ARCHITECTURE MAINTENANCE PROTEIN MBAA"/>
    <property type="match status" value="1"/>
</dbReference>
<feature type="domain" description="PAC" evidence="2">
    <location>
        <begin position="367"/>
        <end position="421"/>
    </location>
</feature>
<evidence type="ECO:0000313" key="6">
    <source>
        <dbReference type="Proteomes" id="UP000246964"/>
    </source>
</evidence>
<protein>
    <submittedName>
        <fullName evidence="5">PAS domain S-box-containing protein/diguanylate cyclase (GGDEF)-like protein</fullName>
    </submittedName>
</protein>
<dbReference type="InterPro" id="IPR029016">
    <property type="entry name" value="GAF-like_dom_sf"/>
</dbReference>
<dbReference type="SUPFAM" id="SSF55073">
    <property type="entry name" value="Nucleotide cyclase"/>
    <property type="match status" value="1"/>
</dbReference>
<dbReference type="Gene3D" id="3.30.450.40">
    <property type="match status" value="1"/>
</dbReference>
<dbReference type="EMBL" id="QGTT01000003">
    <property type="protein sequence ID" value="PWW14502.1"/>
    <property type="molecule type" value="Genomic_DNA"/>
</dbReference>
<organism evidence="5 6">
    <name type="scientific">Pseudidiomarina maritima</name>
    <dbReference type="NCBI Taxonomy" id="519453"/>
    <lineage>
        <taxon>Bacteria</taxon>
        <taxon>Pseudomonadati</taxon>
        <taxon>Pseudomonadota</taxon>
        <taxon>Gammaproteobacteria</taxon>
        <taxon>Alteromonadales</taxon>
        <taxon>Idiomarinaceae</taxon>
        <taxon>Pseudidiomarina</taxon>
    </lineage>
</organism>
<dbReference type="InterPro" id="IPR000014">
    <property type="entry name" value="PAS"/>
</dbReference>
<dbReference type="Pfam" id="PF13185">
    <property type="entry name" value="GAF_2"/>
    <property type="match status" value="1"/>
</dbReference>
<dbReference type="InterPro" id="IPR000160">
    <property type="entry name" value="GGDEF_dom"/>
</dbReference>
<feature type="domain" description="PAS" evidence="1">
    <location>
        <begin position="293"/>
        <end position="370"/>
    </location>
</feature>
<dbReference type="SUPFAM" id="SSF55785">
    <property type="entry name" value="PYP-like sensor domain (PAS domain)"/>
    <property type="match status" value="2"/>
</dbReference>
<dbReference type="CDD" id="cd00130">
    <property type="entry name" value="PAS"/>
    <property type="match status" value="2"/>
</dbReference>
<dbReference type="InterPro" id="IPR043128">
    <property type="entry name" value="Rev_trsase/Diguanyl_cyclase"/>
</dbReference>
<dbReference type="AlphaFoldDB" id="A0A317QB63"/>
<dbReference type="SMART" id="SM00267">
    <property type="entry name" value="GGDEF"/>
    <property type="match status" value="1"/>
</dbReference>
<dbReference type="Gene3D" id="3.30.450.20">
    <property type="entry name" value="PAS domain"/>
    <property type="match status" value="2"/>
</dbReference>
<proteinExistence type="predicted"/>
<name>A0A317QB63_9GAMM</name>
<dbReference type="NCBIfam" id="TIGR00254">
    <property type="entry name" value="GGDEF"/>
    <property type="match status" value="1"/>
</dbReference>
<comment type="caution">
    <text evidence="5">The sequence shown here is derived from an EMBL/GenBank/DDBJ whole genome shotgun (WGS) entry which is preliminary data.</text>
</comment>
<dbReference type="CDD" id="cd01949">
    <property type="entry name" value="GGDEF"/>
    <property type="match status" value="1"/>
</dbReference>
<dbReference type="SMART" id="SM00086">
    <property type="entry name" value="PAC"/>
    <property type="match status" value="2"/>
</dbReference>
<dbReference type="InterPro" id="IPR000700">
    <property type="entry name" value="PAS-assoc_C"/>
</dbReference>
<dbReference type="InterPro" id="IPR012226">
    <property type="entry name" value="Diguanyl_cyclase/Pdiesterase"/>
</dbReference>
<dbReference type="NCBIfam" id="TIGR00229">
    <property type="entry name" value="sensory_box"/>
    <property type="match status" value="2"/>
</dbReference>
<dbReference type="PROSITE" id="PS50112">
    <property type="entry name" value="PAS"/>
    <property type="match status" value="2"/>
</dbReference>
<feature type="domain" description="PAS" evidence="1">
    <location>
        <begin position="174"/>
        <end position="244"/>
    </location>
</feature>
<dbReference type="InterPro" id="IPR013656">
    <property type="entry name" value="PAS_4"/>
</dbReference>
<dbReference type="InterPro" id="IPR029787">
    <property type="entry name" value="Nucleotide_cyclase"/>
</dbReference>
<reference evidence="5 6" key="1">
    <citation type="submission" date="2018-05" db="EMBL/GenBank/DDBJ databases">
        <title>Freshwater and sediment microbial communities from various areas in North America, analyzing microbe dynamics in response to fracking.</title>
        <authorList>
            <person name="Lamendella R."/>
        </authorList>
    </citation>
    <scope>NUCLEOTIDE SEQUENCE [LARGE SCALE GENOMIC DNA]</scope>
    <source>
        <strain evidence="5 6">125B1</strain>
    </source>
</reference>
<gene>
    <name evidence="5" type="ORF">DET45_103194</name>
</gene>
<dbReference type="SMART" id="SM00052">
    <property type="entry name" value="EAL"/>
    <property type="match status" value="1"/>
</dbReference>
<dbReference type="PANTHER" id="PTHR44757">
    <property type="entry name" value="DIGUANYLATE CYCLASE DGCP"/>
    <property type="match status" value="1"/>
</dbReference>
<dbReference type="RefSeq" id="WP_110075392.1">
    <property type="nucleotide sequence ID" value="NZ_QGTT01000003.1"/>
</dbReference>
<sequence>MPLDDDKAAHIYDLIAVKAALPDILQAISGYVEQRLDQAIVSIMQYDESDDSLSLIAGAQLTTDYWQALQHVKIGPEVGTCGSAAYLRRPIVTANIAEDKRWIAFAGYAAAEGLQACWSIPVLSNSGTLFGTFATYYRQPREPQQAELELMQRAAALVSLAFEHHYQTLQHELTDKRFRSLFTQHPGAVFEIDTDGFILAANHPVGGINQQSSQQAIGKHFLDIIDASQHEAAKQSFAQTLQGKANSYELMNPSEGQPQWFDITNLPITIAGAVTGVFSIVQDISQRKHQEQQLNVLQRGIASSPNGVVLADAQAPGMPLIYVNPAFCKLTGYTEAEVLGRNCRFLQGKDTDPDSVSAIRDAIQQHREIQVTLRNYRKDGTAFWNQLLIGPVFDANHQCTHFIGIQQDITLIREQEDLIASQRTHDFLTGSANRHTFEGRLIQACKLSQNGRLPLVVMSVDLDGFRPINDALGHVVGDQLLCAVADRIRGLLTKEDVLARLASDEFAILLTDDGALERGIELAENLLELLSQPFELGPHNVHVSASIGIADNQGLTGKAIEMMHHADMAMYEAKRQGRNTWHWYDGSDAQHGADYAQLRHDLMEAITQHQFVLHYQPILAAQSQTVSSYEALIRWQHPRRGLLYPGDFIPLAEQTGQIVAIGQWVLEQAAKDIAAFNQQSAGQQAVTVAVNISPLQFRRQGFYEELKRVLRVSGLAPELLELEVTESVLMMGADRTRGILNEICELGVQVSIDDFGTGYSSFSYLRDLPVHTLKIDRSFIRDIPANQRDSALLQGMIQMAHQLSLNVVVEGIETLEQYEFMRQHGADYLQGFYFARPAPLTW</sequence>
<dbReference type="InterPro" id="IPR003018">
    <property type="entry name" value="GAF"/>
</dbReference>
<dbReference type="InterPro" id="IPR035919">
    <property type="entry name" value="EAL_sf"/>
</dbReference>
<dbReference type="SUPFAM" id="SSF55781">
    <property type="entry name" value="GAF domain-like"/>
    <property type="match status" value="1"/>
</dbReference>
<dbReference type="PIRSF" id="PIRSF005925">
    <property type="entry name" value="Dos"/>
    <property type="match status" value="1"/>
</dbReference>
<evidence type="ECO:0000259" key="4">
    <source>
        <dbReference type="PROSITE" id="PS50887"/>
    </source>
</evidence>
<dbReference type="Proteomes" id="UP000246964">
    <property type="component" value="Unassembled WGS sequence"/>
</dbReference>
<dbReference type="PROSITE" id="PS50887">
    <property type="entry name" value="GGDEF"/>
    <property type="match status" value="1"/>
</dbReference>
<feature type="domain" description="PAC" evidence="2">
    <location>
        <begin position="244"/>
        <end position="296"/>
    </location>
</feature>
<dbReference type="PROSITE" id="PS50883">
    <property type="entry name" value="EAL"/>
    <property type="match status" value="1"/>
</dbReference>
<evidence type="ECO:0000313" key="5">
    <source>
        <dbReference type="EMBL" id="PWW14502.1"/>
    </source>
</evidence>
<dbReference type="InterPro" id="IPR035965">
    <property type="entry name" value="PAS-like_dom_sf"/>
</dbReference>
<dbReference type="Pfam" id="PF00563">
    <property type="entry name" value="EAL"/>
    <property type="match status" value="1"/>
</dbReference>
<dbReference type="Gene3D" id="3.20.20.450">
    <property type="entry name" value="EAL domain"/>
    <property type="match status" value="1"/>
</dbReference>
<dbReference type="InterPro" id="IPR052155">
    <property type="entry name" value="Biofilm_reg_signaling"/>
</dbReference>
<dbReference type="InterPro" id="IPR001610">
    <property type="entry name" value="PAC"/>
</dbReference>
<dbReference type="SMART" id="SM00091">
    <property type="entry name" value="PAS"/>
    <property type="match status" value="2"/>
</dbReference>
<evidence type="ECO:0000259" key="2">
    <source>
        <dbReference type="PROSITE" id="PS50113"/>
    </source>
</evidence>
<evidence type="ECO:0000259" key="1">
    <source>
        <dbReference type="PROSITE" id="PS50112"/>
    </source>
</evidence>
<dbReference type="Gene3D" id="3.30.70.270">
    <property type="match status" value="1"/>
</dbReference>
<dbReference type="Pfam" id="PF08448">
    <property type="entry name" value="PAS_4"/>
    <property type="match status" value="1"/>
</dbReference>
<evidence type="ECO:0000259" key="3">
    <source>
        <dbReference type="PROSITE" id="PS50883"/>
    </source>
</evidence>
<keyword evidence="6" id="KW-1185">Reference proteome</keyword>
<dbReference type="CDD" id="cd01948">
    <property type="entry name" value="EAL"/>
    <property type="match status" value="1"/>
</dbReference>
<feature type="domain" description="EAL" evidence="3">
    <location>
        <begin position="595"/>
        <end position="842"/>
    </location>
</feature>
<dbReference type="Pfam" id="PF00990">
    <property type="entry name" value="GGDEF"/>
    <property type="match status" value="1"/>
</dbReference>
<feature type="domain" description="GGDEF" evidence="4">
    <location>
        <begin position="453"/>
        <end position="586"/>
    </location>
</feature>
<dbReference type="OrthoDB" id="6597954at2"/>
<dbReference type="Pfam" id="PF13426">
    <property type="entry name" value="PAS_9"/>
    <property type="match status" value="1"/>
</dbReference>
<dbReference type="PROSITE" id="PS50113">
    <property type="entry name" value="PAC"/>
    <property type="match status" value="2"/>
</dbReference>
<dbReference type="InterPro" id="IPR001633">
    <property type="entry name" value="EAL_dom"/>
</dbReference>
<dbReference type="SUPFAM" id="SSF141868">
    <property type="entry name" value="EAL domain-like"/>
    <property type="match status" value="1"/>
</dbReference>
<dbReference type="SMART" id="SM00065">
    <property type="entry name" value="GAF"/>
    <property type="match status" value="1"/>
</dbReference>
<accession>A0A317QB63</accession>